<evidence type="ECO:0000256" key="1">
    <source>
        <dbReference type="ARBA" id="ARBA00009732"/>
    </source>
</evidence>
<comment type="catalytic activity">
    <reaction evidence="4">
        <text>[thioredoxin]-disulfide + sulfite + adenosine 3',5'-bisphosphate + 2 H(+) = [thioredoxin]-dithiol + 3'-phosphoadenylyl sulfate</text>
        <dbReference type="Rhea" id="RHEA:11724"/>
        <dbReference type="Rhea" id="RHEA-COMP:10698"/>
        <dbReference type="Rhea" id="RHEA-COMP:10700"/>
        <dbReference type="ChEBI" id="CHEBI:15378"/>
        <dbReference type="ChEBI" id="CHEBI:17359"/>
        <dbReference type="ChEBI" id="CHEBI:29950"/>
        <dbReference type="ChEBI" id="CHEBI:50058"/>
        <dbReference type="ChEBI" id="CHEBI:58339"/>
        <dbReference type="ChEBI" id="CHEBI:58343"/>
        <dbReference type="EC" id="1.8.4.8"/>
    </reaction>
</comment>
<organism evidence="6 7">
    <name type="scientific">Celerinatantimonas diazotrophica</name>
    <dbReference type="NCBI Taxonomy" id="412034"/>
    <lineage>
        <taxon>Bacteria</taxon>
        <taxon>Pseudomonadati</taxon>
        <taxon>Pseudomonadota</taxon>
        <taxon>Gammaproteobacteria</taxon>
        <taxon>Celerinatantimonadaceae</taxon>
        <taxon>Celerinatantimonas</taxon>
    </lineage>
</organism>
<comment type="caution">
    <text evidence="4">Lacks conserved residue(s) required for the propagation of feature annotation.</text>
</comment>
<feature type="active site" description="Nucleophile; cysteine thiosulfonate intermediate" evidence="4">
    <location>
        <position position="242"/>
    </location>
</feature>
<dbReference type="UniPathway" id="UPA00140">
    <property type="reaction ID" value="UER00206"/>
</dbReference>
<dbReference type="EMBL" id="SMGD01000016">
    <property type="protein sequence ID" value="TCK46888.1"/>
    <property type="molecule type" value="Genomic_DNA"/>
</dbReference>
<dbReference type="PANTHER" id="PTHR46509">
    <property type="entry name" value="PHOSPHOADENOSINE PHOSPHOSULFATE REDUCTASE"/>
    <property type="match status" value="1"/>
</dbReference>
<dbReference type="OrthoDB" id="9794018at2"/>
<dbReference type="PANTHER" id="PTHR46509:SF1">
    <property type="entry name" value="PHOSPHOADENOSINE PHOSPHOSULFATE REDUCTASE"/>
    <property type="match status" value="1"/>
</dbReference>
<dbReference type="SUPFAM" id="SSF52402">
    <property type="entry name" value="Adenine nucleotide alpha hydrolases-like"/>
    <property type="match status" value="1"/>
</dbReference>
<dbReference type="HAMAP" id="MF_00063">
    <property type="entry name" value="CysH"/>
    <property type="match status" value="1"/>
</dbReference>
<comment type="function">
    <text evidence="4">Catalyzes the formation of sulfite from phosphoadenosine 5'-phosphosulfate (PAPS) using thioredoxin as an electron donor.</text>
</comment>
<dbReference type="InterPro" id="IPR014729">
    <property type="entry name" value="Rossmann-like_a/b/a_fold"/>
</dbReference>
<dbReference type="GO" id="GO:0004604">
    <property type="term" value="F:phosphoadenylyl-sulfate reductase (thioredoxin) activity"/>
    <property type="evidence" value="ECO:0007669"/>
    <property type="project" value="UniProtKB-UniRule"/>
</dbReference>
<comment type="pathway">
    <text evidence="4">Sulfur metabolism; hydrogen sulfide biosynthesis; sulfite from sulfate: step 3/3.</text>
</comment>
<sequence length="253" mass="29748">MLETLNDVASQWPQLNKKEQQSWLAAQNDELENLSSEQRIRWAIENLPENHALSSSFGIQAAVLLHMVTQIRPNIPVVLIDTGYLFDETYQFIDQLTEKLNLNLQVYTNPMTPAWQEVRYGKLWEQGIDGLTRYNQMNKVEPIERAFHELNIHTWFSGLRREQSQSRAHLPVLQVQNERFKVLPIINWTNRQVYQYLKKHDLSYHPLWEKGYVSVGDWHTSRPLEPGMSEEDTRFFGLKRECGIHEEHHGSGI</sequence>
<dbReference type="InterPro" id="IPR004511">
    <property type="entry name" value="PAPS/APS_Rdtase"/>
</dbReference>
<dbReference type="GO" id="GO:0019379">
    <property type="term" value="P:sulfate assimilation, phosphoadenylyl sulfate reduction by phosphoadenylyl-sulfate reductase (thioredoxin)"/>
    <property type="evidence" value="ECO:0007669"/>
    <property type="project" value="UniProtKB-UniRule"/>
</dbReference>
<dbReference type="GO" id="GO:0070814">
    <property type="term" value="P:hydrogen sulfide biosynthetic process"/>
    <property type="evidence" value="ECO:0007669"/>
    <property type="project" value="UniProtKB-UniRule"/>
</dbReference>
<feature type="domain" description="Phosphoadenosine phosphosulphate reductase" evidence="5">
    <location>
        <begin position="51"/>
        <end position="223"/>
    </location>
</feature>
<dbReference type="NCBIfam" id="TIGR02057">
    <property type="entry name" value="PAPS_reductase"/>
    <property type="match status" value="1"/>
</dbReference>
<dbReference type="NCBIfam" id="NF002537">
    <property type="entry name" value="PRK02090.1"/>
    <property type="match status" value="1"/>
</dbReference>
<dbReference type="Pfam" id="PF01507">
    <property type="entry name" value="PAPS_reduct"/>
    <property type="match status" value="1"/>
</dbReference>
<dbReference type="RefSeq" id="WP_131913793.1">
    <property type="nucleotide sequence ID" value="NZ_OU594967.1"/>
</dbReference>
<comment type="similarity">
    <text evidence="1 4">Belongs to the PAPS reductase family. CysH subfamily.</text>
</comment>
<evidence type="ECO:0000256" key="3">
    <source>
        <dbReference type="ARBA" id="ARBA00023002"/>
    </source>
</evidence>
<evidence type="ECO:0000256" key="4">
    <source>
        <dbReference type="HAMAP-Rule" id="MF_00063"/>
    </source>
</evidence>
<keyword evidence="7" id="KW-1185">Reference proteome</keyword>
<evidence type="ECO:0000256" key="2">
    <source>
        <dbReference type="ARBA" id="ARBA00022490"/>
    </source>
</evidence>
<evidence type="ECO:0000313" key="7">
    <source>
        <dbReference type="Proteomes" id="UP000295565"/>
    </source>
</evidence>
<dbReference type="FunFam" id="3.40.50.620:FF:000043">
    <property type="entry name" value="Phosphoadenosine phosphosulfate reductase"/>
    <property type="match status" value="1"/>
</dbReference>
<gene>
    <name evidence="4" type="primary">cysH</name>
    <name evidence="6" type="ORF">EV690_3036</name>
</gene>
<dbReference type="NCBIfam" id="TIGR00434">
    <property type="entry name" value="cysH"/>
    <property type="match status" value="1"/>
</dbReference>
<dbReference type="InterPro" id="IPR011800">
    <property type="entry name" value="PAPS_reductase_CysH"/>
</dbReference>
<dbReference type="GO" id="GO:0005737">
    <property type="term" value="C:cytoplasm"/>
    <property type="evidence" value="ECO:0007669"/>
    <property type="project" value="UniProtKB-SubCell"/>
</dbReference>
<name>A0A4R1J8J0_9GAMM</name>
<accession>A0A4R1J8J0</accession>
<comment type="caution">
    <text evidence="6">The sequence shown here is derived from an EMBL/GenBank/DDBJ whole genome shotgun (WGS) entry which is preliminary data.</text>
</comment>
<dbReference type="AlphaFoldDB" id="A0A4R1J8J0"/>
<proteinExistence type="inferred from homology"/>
<dbReference type="PIRSF" id="PIRSF000857">
    <property type="entry name" value="PAPS_reductase"/>
    <property type="match status" value="1"/>
</dbReference>
<dbReference type="Gene3D" id="3.40.50.620">
    <property type="entry name" value="HUPs"/>
    <property type="match status" value="1"/>
</dbReference>
<keyword evidence="2 4" id="KW-0963">Cytoplasm</keyword>
<comment type="subcellular location">
    <subcellularLocation>
        <location evidence="4">Cytoplasm</location>
    </subcellularLocation>
</comment>
<dbReference type="CDD" id="cd23945">
    <property type="entry name" value="PAPS_reductase"/>
    <property type="match status" value="1"/>
</dbReference>
<dbReference type="InterPro" id="IPR002500">
    <property type="entry name" value="PAPS_reduct_dom"/>
</dbReference>
<dbReference type="Proteomes" id="UP000295565">
    <property type="component" value="Unassembled WGS sequence"/>
</dbReference>
<evidence type="ECO:0000313" key="6">
    <source>
        <dbReference type="EMBL" id="TCK46888.1"/>
    </source>
</evidence>
<protein>
    <recommendedName>
        <fullName evidence="4">Phosphoadenosine 5'-phosphosulfate reductase</fullName>
        <shortName evidence="4">PAPS reductase</shortName>
        <ecNumber evidence="4">1.8.4.8</ecNumber>
    </recommendedName>
    <alternativeName>
        <fullName evidence="4">3'-phosphoadenylylsulfate reductase</fullName>
    </alternativeName>
    <alternativeName>
        <fullName evidence="4">PAPS reductase, thioredoxin dependent</fullName>
    </alternativeName>
    <alternativeName>
        <fullName evidence="4">PAPS sulfotransferase</fullName>
    </alternativeName>
    <alternativeName>
        <fullName evidence="4">PAdoPS reductase</fullName>
    </alternativeName>
</protein>
<dbReference type="EC" id="1.8.4.8" evidence="4"/>
<reference evidence="6 7" key="1">
    <citation type="submission" date="2019-03" db="EMBL/GenBank/DDBJ databases">
        <title>Genomic Encyclopedia of Type Strains, Phase IV (KMG-IV): sequencing the most valuable type-strain genomes for metagenomic binning, comparative biology and taxonomic classification.</title>
        <authorList>
            <person name="Goeker M."/>
        </authorList>
    </citation>
    <scope>NUCLEOTIDE SEQUENCE [LARGE SCALE GENOMIC DNA]</scope>
    <source>
        <strain evidence="6 7">DSM 18577</strain>
    </source>
</reference>
<keyword evidence="3 4" id="KW-0560">Oxidoreductase</keyword>
<evidence type="ECO:0000259" key="5">
    <source>
        <dbReference type="Pfam" id="PF01507"/>
    </source>
</evidence>